<dbReference type="InterPro" id="IPR041492">
    <property type="entry name" value="HAD_2"/>
</dbReference>
<evidence type="ECO:0000313" key="1">
    <source>
        <dbReference type="EMBL" id="OGD91578.1"/>
    </source>
</evidence>
<dbReference type="GO" id="GO:0006281">
    <property type="term" value="P:DNA repair"/>
    <property type="evidence" value="ECO:0007669"/>
    <property type="project" value="TreeGrafter"/>
</dbReference>
<dbReference type="SFLD" id="SFLDS00003">
    <property type="entry name" value="Haloacid_Dehalogenase"/>
    <property type="match status" value="1"/>
</dbReference>
<dbReference type="EMBL" id="MFBE01000014">
    <property type="protein sequence ID" value="OGD91578.1"/>
    <property type="molecule type" value="Genomic_DNA"/>
</dbReference>
<comment type="caution">
    <text evidence="1">The sequence shown here is derived from an EMBL/GenBank/DDBJ whole genome shotgun (WGS) entry which is preliminary data.</text>
</comment>
<dbReference type="InterPro" id="IPR036412">
    <property type="entry name" value="HAD-like_sf"/>
</dbReference>
<dbReference type="PANTHER" id="PTHR43434:SF1">
    <property type="entry name" value="PHOSPHOGLYCOLATE PHOSPHATASE"/>
    <property type="match status" value="1"/>
</dbReference>
<accession>A0A1F5GI77</accession>
<dbReference type="SFLD" id="SFLDG01129">
    <property type="entry name" value="C1.5:_HAD__Beta-PGM__Phosphata"/>
    <property type="match status" value="1"/>
</dbReference>
<dbReference type="PANTHER" id="PTHR43434">
    <property type="entry name" value="PHOSPHOGLYCOLATE PHOSPHATASE"/>
    <property type="match status" value="1"/>
</dbReference>
<reference evidence="1 2" key="1">
    <citation type="journal article" date="2016" name="Nat. Commun.">
        <title>Thousands of microbial genomes shed light on interconnected biogeochemical processes in an aquifer system.</title>
        <authorList>
            <person name="Anantharaman K."/>
            <person name="Brown C.T."/>
            <person name="Hug L.A."/>
            <person name="Sharon I."/>
            <person name="Castelle C.J."/>
            <person name="Probst A.J."/>
            <person name="Thomas B.C."/>
            <person name="Singh A."/>
            <person name="Wilkins M.J."/>
            <person name="Karaoz U."/>
            <person name="Brodie E.L."/>
            <person name="Williams K.H."/>
            <person name="Hubbard S.S."/>
            <person name="Banfield J.F."/>
        </authorList>
    </citation>
    <scope>NUCLEOTIDE SEQUENCE [LARGE SCALE GENOMIC DNA]</scope>
</reference>
<name>A0A1F5GI77_9BACT</name>
<dbReference type="GO" id="GO:0008967">
    <property type="term" value="F:phosphoglycolate phosphatase activity"/>
    <property type="evidence" value="ECO:0007669"/>
    <property type="project" value="TreeGrafter"/>
</dbReference>
<evidence type="ECO:0000313" key="2">
    <source>
        <dbReference type="Proteomes" id="UP000178492"/>
    </source>
</evidence>
<gene>
    <name evidence="1" type="ORF">A3D81_00515</name>
</gene>
<evidence type="ECO:0008006" key="3">
    <source>
        <dbReference type="Google" id="ProtNLM"/>
    </source>
</evidence>
<dbReference type="Proteomes" id="UP000178492">
    <property type="component" value="Unassembled WGS sequence"/>
</dbReference>
<protein>
    <recommendedName>
        <fullName evidence="3">HAD family hydrolase</fullName>
    </recommendedName>
</protein>
<dbReference type="STRING" id="1797715.A3D81_00515"/>
<dbReference type="Pfam" id="PF13419">
    <property type="entry name" value="HAD_2"/>
    <property type="match status" value="1"/>
</dbReference>
<organism evidence="1 2">
    <name type="scientific">Candidatus Curtissbacteria bacterium RIFCSPHIGHO2_02_FULL_40_17</name>
    <dbReference type="NCBI Taxonomy" id="1797715"/>
    <lineage>
        <taxon>Bacteria</taxon>
        <taxon>Candidatus Curtissiibacteriota</taxon>
    </lineage>
</organism>
<dbReference type="InterPro" id="IPR023214">
    <property type="entry name" value="HAD_sf"/>
</dbReference>
<proteinExistence type="predicted"/>
<dbReference type="InterPro" id="IPR050155">
    <property type="entry name" value="HAD-like_hydrolase_sf"/>
</dbReference>
<sequence length="202" mass="23798">MQKVIYFDLDGTILDVWNRYWQVHFILSKRANLKPIHFAKYRRLKRQRFDEYTYFKKVFSKEKYLKLKRSLLEELVYLKLDSPDNRVMAVIEKISKGRKIGLLTYRRSRRNLLAQLENCGIIGYFNPVININPAESDKKSYLKLKASVYLGDTQDDIKDAKEANVVAVGCSWGLVHPSILSLAKPDYLVKNPRELLKILYYD</sequence>
<dbReference type="AlphaFoldDB" id="A0A1F5GI77"/>
<dbReference type="Gene3D" id="3.40.50.1000">
    <property type="entry name" value="HAD superfamily/HAD-like"/>
    <property type="match status" value="1"/>
</dbReference>
<dbReference type="SUPFAM" id="SSF56784">
    <property type="entry name" value="HAD-like"/>
    <property type="match status" value="1"/>
</dbReference>